<dbReference type="PRINTS" id="PR00452">
    <property type="entry name" value="SH3DOMAIN"/>
</dbReference>
<organism evidence="5 6">
    <name type="scientific">Loxodonta africana</name>
    <name type="common">African elephant</name>
    <dbReference type="NCBI Taxonomy" id="9785"/>
    <lineage>
        <taxon>Eukaryota</taxon>
        <taxon>Metazoa</taxon>
        <taxon>Chordata</taxon>
        <taxon>Craniata</taxon>
        <taxon>Vertebrata</taxon>
        <taxon>Euteleostomi</taxon>
        <taxon>Mammalia</taxon>
        <taxon>Eutheria</taxon>
        <taxon>Afrotheria</taxon>
        <taxon>Proboscidea</taxon>
        <taxon>Elephantidae</taxon>
        <taxon>Loxodonta</taxon>
    </lineage>
</organism>
<dbReference type="PANTHER" id="PTHR14167:SF28">
    <property type="entry name" value="SH3 DOMAIN-CONTAINING PROTEIN 21"/>
    <property type="match status" value="1"/>
</dbReference>
<dbReference type="InterPro" id="IPR036028">
    <property type="entry name" value="SH3-like_dom_sf"/>
</dbReference>
<feature type="domain" description="SH3" evidence="4">
    <location>
        <begin position="169"/>
        <end position="228"/>
    </location>
</feature>
<dbReference type="Ensembl" id="ENSLAFT00000028897.1">
    <property type="protein sequence ID" value="ENSLAFP00000023091.1"/>
    <property type="gene ID" value="ENSLAFG00000028055.1"/>
</dbReference>
<dbReference type="InterPro" id="IPR050384">
    <property type="entry name" value="Endophilin_SH3RF"/>
</dbReference>
<keyword evidence="6" id="KW-1185">Reference proteome</keyword>
<feature type="domain" description="SH3" evidence="4">
    <location>
        <begin position="11"/>
        <end position="71"/>
    </location>
</feature>
<dbReference type="Gene3D" id="2.30.30.40">
    <property type="entry name" value="SH3 Domains"/>
    <property type="match status" value="2"/>
</dbReference>
<reference evidence="5 6" key="1">
    <citation type="submission" date="2009-06" db="EMBL/GenBank/DDBJ databases">
        <title>The Genome Sequence of Loxodonta africana (African elephant).</title>
        <authorList>
            <person name="Di Palma F."/>
            <person name="Heiman D."/>
            <person name="Young S."/>
            <person name="Johnson J."/>
            <person name="Lander E.S."/>
            <person name="Lindblad-Toh K."/>
        </authorList>
    </citation>
    <scope>NUCLEOTIDE SEQUENCE [LARGE SCALE GENOMIC DNA]</scope>
    <source>
        <strain evidence="5 6">Isolate ISIS603380</strain>
    </source>
</reference>
<dbReference type="GO" id="GO:0016477">
    <property type="term" value="P:cell migration"/>
    <property type="evidence" value="ECO:0007669"/>
    <property type="project" value="TreeGrafter"/>
</dbReference>
<dbReference type="PANTHER" id="PTHR14167">
    <property type="entry name" value="SH3 DOMAIN-CONTAINING"/>
    <property type="match status" value="1"/>
</dbReference>
<dbReference type="GO" id="GO:0007015">
    <property type="term" value="P:actin filament organization"/>
    <property type="evidence" value="ECO:0007669"/>
    <property type="project" value="TreeGrafter"/>
</dbReference>
<evidence type="ECO:0000256" key="3">
    <source>
        <dbReference type="SAM" id="MobiDB-lite"/>
    </source>
</evidence>
<dbReference type="InterPro" id="IPR001452">
    <property type="entry name" value="SH3_domain"/>
</dbReference>
<dbReference type="GeneTree" id="ENSGT00940000160627"/>
<dbReference type="PROSITE" id="PS50002">
    <property type="entry name" value="SH3"/>
    <property type="match status" value="2"/>
</dbReference>
<evidence type="ECO:0000256" key="1">
    <source>
        <dbReference type="ARBA" id="ARBA00022443"/>
    </source>
</evidence>
<dbReference type="SMART" id="SM00326">
    <property type="entry name" value="SH3"/>
    <property type="match status" value="2"/>
</dbReference>
<proteinExistence type="predicted"/>
<reference evidence="5" key="2">
    <citation type="submission" date="2025-08" db="UniProtKB">
        <authorList>
            <consortium name="Ensembl"/>
        </authorList>
    </citation>
    <scope>IDENTIFICATION</scope>
    <source>
        <strain evidence="5">Isolate ISIS603380</strain>
    </source>
</reference>
<keyword evidence="1 2" id="KW-0728">SH3 domain</keyword>
<dbReference type="CDD" id="cd11874">
    <property type="entry name" value="SH3_CD2AP-like_2"/>
    <property type="match status" value="1"/>
</dbReference>
<reference evidence="5" key="3">
    <citation type="submission" date="2025-09" db="UniProtKB">
        <authorList>
            <consortium name="Ensembl"/>
        </authorList>
    </citation>
    <scope>IDENTIFICATION</scope>
    <source>
        <strain evidence="5">Isolate ISIS603380</strain>
    </source>
</reference>
<evidence type="ECO:0000259" key="4">
    <source>
        <dbReference type="PROSITE" id="PS50002"/>
    </source>
</evidence>
<dbReference type="STRING" id="9785.ENSLAFP00000023091"/>
<dbReference type="Proteomes" id="UP000007646">
    <property type="component" value="Unassembled WGS sequence"/>
</dbReference>
<dbReference type="AlphaFoldDB" id="G3U5I3"/>
<dbReference type="OMA" id="HERASKP"/>
<dbReference type="HOGENOM" id="CLU_1242650_0_0_1"/>
<evidence type="ECO:0000313" key="5">
    <source>
        <dbReference type="Ensembl" id="ENSLAFP00000023091.1"/>
    </source>
</evidence>
<accession>G3U5I3</accession>
<dbReference type="eggNOG" id="KOG4348">
    <property type="taxonomic scope" value="Eukaryota"/>
</dbReference>
<evidence type="ECO:0000313" key="6">
    <source>
        <dbReference type="Proteomes" id="UP000007646"/>
    </source>
</evidence>
<feature type="region of interest" description="Disordered" evidence="3">
    <location>
        <begin position="146"/>
        <end position="171"/>
    </location>
</feature>
<sequence>CSTLPDPEGASEAMEVLVLAGYRAQKEDELSLAPEDVVRQVRQGPGARGWLRGRGDRCGLFPQALVQEIPENLVGSRERPNALRGATETVACWRARGSRVSRAALLPRRPGTAVACDWFLSTMLRYGAGPGGTEGCAAACPSPSSADWGTRRKLPHSRPTPGHPAESRGPQRWCKVNFNYNPEQADELKLQAGEIVEVLKEIEDGWWLGQKNGQLGAFPSNFVELLDSGPPSEISIL</sequence>
<dbReference type="Pfam" id="PF14604">
    <property type="entry name" value="SH3_9"/>
    <property type="match status" value="1"/>
</dbReference>
<protein>
    <recommendedName>
        <fullName evidence="4">SH3 domain-containing protein</fullName>
    </recommendedName>
</protein>
<dbReference type="SUPFAM" id="SSF50044">
    <property type="entry name" value="SH3-domain"/>
    <property type="match status" value="2"/>
</dbReference>
<evidence type="ECO:0000256" key="2">
    <source>
        <dbReference type="PROSITE-ProRule" id="PRU00192"/>
    </source>
</evidence>
<dbReference type="InParanoid" id="G3U5I3"/>
<name>G3U5I3_LOXAF</name>